<reference evidence="1" key="1">
    <citation type="submission" date="2018-05" db="EMBL/GenBank/DDBJ databases">
        <authorList>
            <person name="Lanie J.A."/>
            <person name="Ng W.-L."/>
            <person name="Kazmierczak K.M."/>
            <person name="Andrzejewski T.M."/>
            <person name="Davidsen T.M."/>
            <person name="Wayne K.J."/>
            <person name="Tettelin H."/>
            <person name="Glass J.I."/>
            <person name="Rusch D."/>
            <person name="Podicherti R."/>
            <person name="Tsui H.-C.T."/>
            <person name="Winkler M.E."/>
        </authorList>
    </citation>
    <scope>NUCLEOTIDE SEQUENCE</scope>
</reference>
<protein>
    <submittedName>
        <fullName evidence="1">Uncharacterized protein</fullName>
    </submittedName>
</protein>
<dbReference type="EMBL" id="UINC01214488">
    <property type="protein sequence ID" value="SVE39741.1"/>
    <property type="molecule type" value="Genomic_DNA"/>
</dbReference>
<feature type="non-terminal residue" evidence="1">
    <location>
        <position position="124"/>
    </location>
</feature>
<gene>
    <name evidence="1" type="ORF">METZ01_LOCUS492595</name>
</gene>
<accession>A0A383D5S6</accession>
<name>A0A383D5S6_9ZZZZ</name>
<proteinExistence type="predicted"/>
<organism evidence="1">
    <name type="scientific">marine metagenome</name>
    <dbReference type="NCBI Taxonomy" id="408172"/>
    <lineage>
        <taxon>unclassified sequences</taxon>
        <taxon>metagenomes</taxon>
        <taxon>ecological metagenomes</taxon>
    </lineage>
</organism>
<dbReference type="AlphaFoldDB" id="A0A383D5S6"/>
<dbReference type="Gene3D" id="3.40.50.11780">
    <property type="match status" value="1"/>
</dbReference>
<evidence type="ECO:0000313" key="1">
    <source>
        <dbReference type="EMBL" id="SVE39741.1"/>
    </source>
</evidence>
<sequence length="124" mass="13004">MAFQVSPGVNVSEIDLTGAVVAASTSIGGAVMPARWGPANTVQTISTEEEMLAVFGKPNTAVADYWFSAASFLTYAGNLKVTRTVNSTAMNASSGTTEILIKNQDLYNDTYNTDFGGSESNSYG</sequence>